<evidence type="ECO:0000259" key="1">
    <source>
        <dbReference type="Pfam" id="PF00149"/>
    </source>
</evidence>
<proteinExistence type="predicted"/>
<gene>
    <name evidence="2" type="ORF">H9863_07880</name>
</gene>
<dbReference type="InterPro" id="IPR051918">
    <property type="entry name" value="STPP_CPPED1"/>
</dbReference>
<accession>A0A9D2ABW2</accession>
<comment type="caution">
    <text evidence="2">The sequence shown here is derived from an EMBL/GenBank/DDBJ whole genome shotgun (WGS) entry which is preliminary data.</text>
</comment>
<dbReference type="Proteomes" id="UP000824202">
    <property type="component" value="Unassembled WGS sequence"/>
</dbReference>
<dbReference type="Pfam" id="PF00149">
    <property type="entry name" value="Metallophos"/>
    <property type="match status" value="1"/>
</dbReference>
<dbReference type="InterPro" id="IPR029052">
    <property type="entry name" value="Metallo-depent_PP-like"/>
</dbReference>
<organism evidence="2 3">
    <name type="scientific">Candidatus Odoribacter faecigallinarum</name>
    <dbReference type="NCBI Taxonomy" id="2838706"/>
    <lineage>
        <taxon>Bacteria</taxon>
        <taxon>Pseudomonadati</taxon>
        <taxon>Bacteroidota</taxon>
        <taxon>Bacteroidia</taxon>
        <taxon>Bacteroidales</taxon>
        <taxon>Odoribacteraceae</taxon>
        <taxon>Odoribacter</taxon>
    </lineage>
</organism>
<dbReference type="InterPro" id="IPR004843">
    <property type="entry name" value="Calcineurin-like_PHP"/>
</dbReference>
<protein>
    <submittedName>
        <fullName evidence="2">Metallophosphoesterase</fullName>
    </submittedName>
</protein>
<evidence type="ECO:0000313" key="2">
    <source>
        <dbReference type="EMBL" id="HIX04014.1"/>
    </source>
</evidence>
<feature type="domain" description="Calcineurin-like phosphoesterase" evidence="1">
    <location>
        <begin position="54"/>
        <end position="226"/>
    </location>
</feature>
<dbReference type="SUPFAM" id="SSF56300">
    <property type="entry name" value="Metallo-dependent phosphatases"/>
    <property type="match status" value="1"/>
</dbReference>
<dbReference type="GO" id="GO:0016787">
    <property type="term" value="F:hydrolase activity"/>
    <property type="evidence" value="ECO:0007669"/>
    <property type="project" value="InterPro"/>
</dbReference>
<dbReference type="EMBL" id="DXFT01000154">
    <property type="protein sequence ID" value="HIX04014.1"/>
    <property type="molecule type" value="Genomic_DNA"/>
</dbReference>
<dbReference type="AlphaFoldDB" id="A0A9D2ABW2"/>
<evidence type="ECO:0000313" key="3">
    <source>
        <dbReference type="Proteomes" id="UP000824202"/>
    </source>
</evidence>
<dbReference type="PANTHER" id="PTHR43143:SF1">
    <property type="entry name" value="SERINE_THREONINE-PROTEIN PHOSPHATASE CPPED1"/>
    <property type="match status" value="1"/>
</dbReference>
<sequence length="267" mass="30684">MKKRLCHWAVLPLLAVSCNMLEPHPYDARVTGETGVNASHVREIEEKLAGRKSFRFAFISDTQRWYDETKEAVADINRRGDIDFVVMGGDQADFGMTDEFLLMRNIFNGLEVPYVCLLGNHDCLGSGKETFEKVYGPVNFAFTAGDTRFICLNTNALEFHYPEAIPDFDFMRGEYDNMPEGVERTVVAMHAAPFSEVFNNNVADVFEYFIRMYPGLQCCLYGHGHTLMESELFNDGVRYYQCPNIAQRTYLVFTFEENRYSYEAVVF</sequence>
<reference evidence="2" key="1">
    <citation type="journal article" date="2021" name="PeerJ">
        <title>Extensive microbial diversity within the chicken gut microbiome revealed by metagenomics and culture.</title>
        <authorList>
            <person name="Gilroy R."/>
            <person name="Ravi A."/>
            <person name="Getino M."/>
            <person name="Pursley I."/>
            <person name="Horton D.L."/>
            <person name="Alikhan N.F."/>
            <person name="Baker D."/>
            <person name="Gharbi K."/>
            <person name="Hall N."/>
            <person name="Watson M."/>
            <person name="Adriaenssens E.M."/>
            <person name="Foster-Nyarko E."/>
            <person name="Jarju S."/>
            <person name="Secka A."/>
            <person name="Antonio M."/>
            <person name="Oren A."/>
            <person name="Chaudhuri R.R."/>
            <person name="La Ragione R."/>
            <person name="Hildebrand F."/>
            <person name="Pallen M.J."/>
        </authorList>
    </citation>
    <scope>NUCLEOTIDE SEQUENCE</scope>
    <source>
        <strain evidence="2">23274</strain>
    </source>
</reference>
<dbReference type="PANTHER" id="PTHR43143">
    <property type="entry name" value="METALLOPHOSPHOESTERASE, CALCINEURIN SUPERFAMILY"/>
    <property type="match status" value="1"/>
</dbReference>
<dbReference type="PROSITE" id="PS51257">
    <property type="entry name" value="PROKAR_LIPOPROTEIN"/>
    <property type="match status" value="1"/>
</dbReference>
<reference evidence="2" key="2">
    <citation type="submission" date="2021-04" db="EMBL/GenBank/DDBJ databases">
        <authorList>
            <person name="Gilroy R."/>
        </authorList>
    </citation>
    <scope>NUCLEOTIDE SEQUENCE</scope>
    <source>
        <strain evidence="2">23274</strain>
    </source>
</reference>
<dbReference type="Gene3D" id="3.60.21.10">
    <property type="match status" value="1"/>
</dbReference>
<name>A0A9D2ABW2_9BACT</name>